<evidence type="ECO:0000256" key="1">
    <source>
        <dbReference type="ARBA" id="ARBA00010688"/>
    </source>
</evidence>
<dbReference type="PRINTS" id="PR00990">
    <property type="entry name" value="RIBOKINASE"/>
</dbReference>
<organism evidence="5 6">
    <name type="scientific">bacterium (Candidatus Gribaldobacteria) CG10_big_fil_rev_8_21_14_0_10_37_46</name>
    <dbReference type="NCBI Taxonomy" id="2014276"/>
    <lineage>
        <taxon>Bacteria</taxon>
        <taxon>Candidatus Gribaldobacteria</taxon>
    </lineage>
</organism>
<dbReference type="PROSITE" id="PS00583">
    <property type="entry name" value="PFKB_KINASES_1"/>
    <property type="match status" value="1"/>
</dbReference>
<dbReference type="GO" id="GO:0016301">
    <property type="term" value="F:kinase activity"/>
    <property type="evidence" value="ECO:0007669"/>
    <property type="project" value="UniProtKB-KW"/>
</dbReference>
<evidence type="ECO:0000259" key="4">
    <source>
        <dbReference type="Pfam" id="PF00294"/>
    </source>
</evidence>
<dbReference type="EMBL" id="PFAU01000035">
    <property type="protein sequence ID" value="PIR91021.1"/>
    <property type="molecule type" value="Genomic_DNA"/>
</dbReference>
<dbReference type="AlphaFoldDB" id="A0A2H0UW12"/>
<sequence length="340" mass="36925">MYDIITFGSATIDTFLKLRDGDYRISKDDRFSSGKSFCLPLGSKILMIDDLKVSSGGGGTNTACTFSKQGFKVNYIGKVGNDERGKELIGELKKFKIGTRFVKKDKDYPTAFSLILSSSIGERTALIYRGACHFMRESDIPWLGDSPRSGTVPKWFYLAPLSGDSSQVFGPLVKFAKKNNIKVAANLGNSQIIGTVPEWGLSLRKILSQLDVLILNKEEASLLTKISPEKEKEMIKRLSSSTKGIVVVTRGKKGSIVSDGKYIFEAGAPSVLAVEATGAGDAYGSGFLSGLLEKNNIEYAIQLATANATSCTQKIGAKNGLLQKGKWGPWPRVKVKKKLL</sequence>
<dbReference type="Gene3D" id="3.40.1190.20">
    <property type="match status" value="1"/>
</dbReference>
<comment type="similarity">
    <text evidence="1">Belongs to the carbohydrate kinase PfkB family.</text>
</comment>
<dbReference type="PANTHER" id="PTHR43320">
    <property type="entry name" value="SUGAR KINASE"/>
    <property type="match status" value="1"/>
</dbReference>
<gene>
    <name evidence="5" type="ORF">COU02_01435</name>
</gene>
<accession>A0A2H0UW12</accession>
<dbReference type="Pfam" id="PF00294">
    <property type="entry name" value="PfkB"/>
    <property type="match status" value="1"/>
</dbReference>
<comment type="caution">
    <text evidence="5">The sequence shown here is derived from an EMBL/GenBank/DDBJ whole genome shotgun (WGS) entry which is preliminary data.</text>
</comment>
<dbReference type="Proteomes" id="UP000230882">
    <property type="component" value="Unassembled WGS sequence"/>
</dbReference>
<feature type="domain" description="Carbohydrate kinase PfkB" evidence="4">
    <location>
        <begin position="50"/>
        <end position="320"/>
    </location>
</feature>
<dbReference type="SUPFAM" id="SSF53613">
    <property type="entry name" value="Ribokinase-like"/>
    <property type="match status" value="1"/>
</dbReference>
<evidence type="ECO:0000313" key="5">
    <source>
        <dbReference type="EMBL" id="PIR91021.1"/>
    </source>
</evidence>
<keyword evidence="3" id="KW-0418">Kinase</keyword>
<protein>
    <recommendedName>
        <fullName evidence="4">Carbohydrate kinase PfkB domain-containing protein</fullName>
    </recommendedName>
</protein>
<dbReference type="InterPro" id="IPR011611">
    <property type="entry name" value="PfkB_dom"/>
</dbReference>
<dbReference type="InterPro" id="IPR029056">
    <property type="entry name" value="Ribokinase-like"/>
</dbReference>
<dbReference type="InterPro" id="IPR052700">
    <property type="entry name" value="Carb_kinase_PfkB-like"/>
</dbReference>
<proteinExistence type="inferred from homology"/>
<dbReference type="PANTHER" id="PTHR43320:SF3">
    <property type="entry name" value="CARBOHYDRATE KINASE PFKB DOMAIN-CONTAINING PROTEIN"/>
    <property type="match status" value="1"/>
</dbReference>
<reference evidence="6" key="1">
    <citation type="submission" date="2017-09" db="EMBL/GenBank/DDBJ databases">
        <title>Depth-based differentiation of microbial function through sediment-hosted aquifers and enrichment of novel symbionts in the deep terrestrial subsurface.</title>
        <authorList>
            <person name="Probst A.J."/>
            <person name="Ladd B."/>
            <person name="Jarett J.K."/>
            <person name="Geller-Mcgrath D.E."/>
            <person name="Sieber C.M.K."/>
            <person name="Emerson J.B."/>
            <person name="Anantharaman K."/>
            <person name="Thomas B.C."/>
            <person name="Malmstrom R."/>
            <person name="Stieglmeier M."/>
            <person name="Klingl A."/>
            <person name="Woyke T."/>
            <person name="Ryan C.M."/>
            <person name="Banfield J.F."/>
        </authorList>
    </citation>
    <scope>NUCLEOTIDE SEQUENCE [LARGE SCALE GENOMIC DNA]</scope>
</reference>
<keyword evidence="2" id="KW-0808">Transferase</keyword>
<evidence type="ECO:0000313" key="6">
    <source>
        <dbReference type="Proteomes" id="UP000230882"/>
    </source>
</evidence>
<name>A0A2H0UW12_9BACT</name>
<dbReference type="InterPro" id="IPR002139">
    <property type="entry name" value="Ribo/fructo_kinase"/>
</dbReference>
<evidence type="ECO:0000256" key="2">
    <source>
        <dbReference type="ARBA" id="ARBA00022679"/>
    </source>
</evidence>
<dbReference type="InterPro" id="IPR002173">
    <property type="entry name" value="Carboh/pur_kinase_PfkB_CS"/>
</dbReference>
<evidence type="ECO:0000256" key="3">
    <source>
        <dbReference type="ARBA" id="ARBA00022777"/>
    </source>
</evidence>